<dbReference type="AlphaFoldDB" id="E0VXL1"/>
<feature type="compositionally biased region" description="Low complexity" evidence="1">
    <location>
        <begin position="167"/>
        <end position="191"/>
    </location>
</feature>
<dbReference type="HOGENOM" id="CLU_334421_0_0_1"/>
<dbReference type="EMBL" id="AAZO01006090">
    <property type="status" value="NOT_ANNOTATED_CDS"/>
    <property type="molecule type" value="Genomic_DNA"/>
</dbReference>
<feature type="compositionally biased region" description="Polar residues" evidence="1">
    <location>
        <begin position="695"/>
        <end position="704"/>
    </location>
</feature>
<dbReference type="KEGG" id="phu:Phum_PHUM502030"/>
<feature type="compositionally biased region" description="Basic and acidic residues" evidence="1">
    <location>
        <begin position="1"/>
        <end position="16"/>
    </location>
</feature>
<feature type="region of interest" description="Disordered" evidence="1">
    <location>
        <begin position="90"/>
        <end position="112"/>
    </location>
</feature>
<accession>E0VXL1</accession>
<evidence type="ECO:0000313" key="3">
    <source>
        <dbReference type="EnsemblMetazoa" id="PHUM502030-PA"/>
    </source>
</evidence>
<dbReference type="EMBL" id="DS235833">
    <property type="protein sequence ID" value="EEB18117.1"/>
    <property type="molecule type" value="Genomic_DNA"/>
</dbReference>
<dbReference type="CTD" id="8231549"/>
<feature type="compositionally biased region" description="Polar residues" evidence="1">
    <location>
        <begin position="91"/>
        <end position="107"/>
    </location>
</feature>
<evidence type="ECO:0000256" key="1">
    <source>
        <dbReference type="SAM" id="MobiDB-lite"/>
    </source>
</evidence>
<protein>
    <submittedName>
        <fullName evidence="2 3">Uncharacterized protein</fullName>
    </submittedName>
</protein>
<keyword evidence="4" id="KW-1185">Reference proteome</keyword>
<name>E0VXL1_PEDHC</name>
<gene>
    <name evidence="3" type="primary">8231549</name>
    <name evidence="2" type="ORF">Phum_PHUM502030</name>
</gene>
<feature type="region of interest" description="Disordered" evidence="1">
    <location>
        <begin position="437"/>
        <end position="460"/>
    </location>
</feature>
<feature type="region of interest" description="Disordered" evidence="1">
    <location>
        <begin position="1"/>
        <end position="20"/>
    </location>
</feature>
<dbReference type="VEuPathDB" id="VectorBase:PHUM502030"/>
<evidence type="ECO:0000313" key="2">
    <source>
        <dbReference type="EMBL" id="EEB18117.1"/>
    </source>
</evidence>
<dbReference type="Proteomes" id="UP000009046">
    <property type="component" value="Unassembled WGS sequence"/>
</dbReference>
<feature type="region of interest" description="Disordered" evidence="1">
    <location>
        <begin position="239"/>
        <end position="270"/>
    </location>
</feature>
<dbReference type="InParanoid" id="E0VXL1"/>
<feature type="compositionally biased region" description="Polar residues" evidence="1">
    <location>
        <begin position="258"/>
        <end position="270"/>
    </location>
</feature>
<reference evidence="2" key="1">
    <citation type="submission" date="2007-04" db="EMBL/GenBank/DDBJ databases">
        <title>Annotation of Pediculus humanus corporis strain USDA.</title>
        <authorList>
            <person name="Kirkness E."/>
            <person name="Hannick L."/>
            <person name="Hass B."/>
            <person name="Bruggner R."/>
            <person name="Lawson D."/>
            <person name="Bidwell S."/>
            <person name="Joardar V."/>
            <person name="Caler E."/>
            <person name="Walenz B."/>
            <person name="Inman J."/>
            <person name="Schobel S."/>
            <person name="Galinsky K."/>
            <person name="Amedeo P."/>
            <person name="Strausberg R."/>
        </authorList>
    </citation>
    <scope>NUCLEOTIDE SEQUENCE</scope>
    <source>
        <strain evidence="2">USDA</strain>
    </source>
</reference>
<organism>
    <name type="scientific">Pediculus humanus subsp. corporis</name>
    <name type="common">Body louse</name>
    <dbReference type="NCBI Taxonomy" id="121224"/>
    <lineage>
        <taxon>Eukaryota</taxon>
        <taxon>Metazoa</taxon>
        <taxon>Ecdysozoa</taxon>
        <taxon>Arthropoda</taxon>
        <taxon>Hexapoda</taxon>
        <taxon>Insecta</taxon>
        <taxon>Pterygota</taxon>
        <taxon>Neoptera</taxon>
        <taxon>Paraneoptera</taxon>
        <taxon>Psocodea</taxon>
        <taxon>Troctomorpha</taxon>
        <taxon>Phthiraptera</taxon>
        <taxon>Anoplura</taxon>
        <taxon>Pediculidae</taxon>
        <taxon>Pediculus</taxon>
    </lineage>
</organism>
<dbReference type="GeneID" id="8231549"/>
<feature type="region of interest" description="Disordered" evidence="1">
    <location>
        <begin position="159"/>
        <end position="191"/>
    </location>
</feature>
<sequence length="854" mass="96628">MERRQVNDYDDSKENARANTQYSLKEYKSSNKQQQQQPIIRNSAKILGTTTKKTIEKKDSKRIPSGAILGISKTMQKFNEGVKNGQKIDETTTIGYPSTDSISNTEGLNGEEEDVKPVVVSKGIEIVEKESSNNEKEESDEEFLLVEETGDAFVEQFRNGHARPNYSTASTTTSTTTTTTPAAASTTASTTTTTTVLPNTFIPKRDYSDEPWKPIIPPYREAIRIRNSYHEKYPERVFEQHQHHHHHHPHQQQQQQHGPLSSSPVNDDSLITFSKNSFEENLRISPEYAGYNNDNNNNNNNNFMIKKSEENNFESESDLKYQDFFLGATRTDEMEKIKKKTPPEIVTAPPGVSTGFTGESNDNLTMSIISSYNLNKQSDEKYGVVSIDKKSSQMKSEINVVKNDGDVENVTSSVVVPHSKPQTTPKSATIKAVLKVEEVEEEEEEDKEESPSQSFNKKDEKKNYSKIYESSDVKYSSHFTPISLEFPVPTSESVSRKNYTTLENGKGDKIEEIIDNSRSSSSNFNLDLPDLPILKQFQHLESLFKDMSKTSSGNSGVQNVYSRIDVGNETTIMMTRFPARTRPTTTVSFKKEDTIYVEVSTVSPENSTRRKIMTVKPSTVIKGEVEVVSGPVKKPSETMTTETPKLITLLPVRSNVNMMRPLRPRPKSNVRSTLIITNRNSKMNSGFKNEERPAETTTTTNGRRSSQREHVINDKYGKRWVYYPSYKPTSESSPTNDKLYIVTPEPKLEERKDDFELEEKFNFTENLTTVPIYNTIETLLNLDNRNRNSIGKNKTSSSTLSSTNKNRMDNMVRKNTSDIVQHIVKIMENVAISTGDSNQSIIKVNQTLMNKTSE</sequence>
<feature type="region of interest" description="Disordered" evidence="1">
    <location>
        <begin position="786"/>
        <end position="808"/>
    </location>
</feature>
<dbReference type="EnsemblMetazoa" id="PHUM502030-RA">
    <property type="protein sequence ID" value="PHUM502030-PA"/>
    <property type="gene ID" value="PHUM502030"/>
</dbReference>
<dbReference type="RefSeq" id="XP_002430855.1">
    <property type="nucleotide sequence ID" value="XM_002430810.1"/>
</dbReference>
<reference evidence="3" key="3">
    <citation type="submission" date="2020-05" db="UniProtKB">
        <authorList>
            <consortium name="EnsemblMetazoa"/>
        </authorList>
    </citation>
    <scope>IDENTIFICATION</scope>
    <source>
        <strain evidence="3">USDA</strain>
    </source>
</reference>
<feature type="region of interest" description="Disordered" evidence="1">
    <location>
        <begin position="683"/>
        <end position="711"/>
    </location>
</feature>
<evidence type="ECO:0000313" key="4">
    <source>
        <dbReference type="Proteomes" id="UP000009046"/>
    </source>
</evidence>
<proteinExistence type="predicted"/>
<feature type="compositionally biased region" description="Low complexity" evidence="1">
    <location>
        <begin position="792"/>
        <end position="805"/>
    </location>
</feature>
<reference evidence="2" key="2">
    <citation type="submission" date="2007-04" db="EMBL/GenBank/DDBJ databases">
        <title>The genome of the human body louse.</title>
        <authorList>
            <consortium name="The Human Body Louse Genome Consortium"/>
            <person name="Kirkness E."/>
            <person name="Walenz B."/>
            <person name="Hass B."/>
            <person name="Bruggner R."/>
            <person name="Strausberg R."/>
        </authorList>
    </citation>
    <scope>NUCLEOTIDE SEQUENCE</scope>
    <source>
        <strain evidence="2">USDA</strain>
    </source>
</reference>
<feature type="compositionally biased region" description="Acidic residues" evidence="1">
    <location>
        <begin position="438"/>
        <end position="448"/>
    </location>
</feature>